<evidence type="ECO:0000256" key="7">
    <source>
        <dbReference type="ARBA" id="ARBA00022632"/>
    </source>
</evidence>
<comment type="function">
    <text evidence="1">Interacts with the host phosphatase PP1 catalytic subunit (PPP1CB) and recruits it to dephosphorylate EIF2S1/eIF2alpha and therefore restores the host translation that has been shut-down by the host. Also inhibits the EIF2S1/eIF2alpha-ATF4-DDIT3/CHOP pathway.</text>
</comment>
<comment type="similarity">
    <text evidence="3">Belongs to the PPP1R15 family.</text>
</comment>
<keyword evidence="6" id="KW-0945">Host-virus interaction</keyword>
<keyword evidence="11" id="KW-0899">Viral immunoevasion</keyword>
<comment type="caution">
    <text evidence="14">The sequence shown here is derived from an EMBL/GenBank/DDBJ whole genome shotgun (WGS) entry which is preliminary data.</text>
</comment>
<feature type="compositionally biased region" description="Acidic residues" evidence="13">
    <location>
        <begin position="625"/>
        <end position="636"/>
    </location>
</feature>
<evidence type="ECO:0000256" key="3">
    <source>
        <dbReference type="ARBA" id="ARBA00010161"/>
    </source>
</evidence>
<dbReference type="GO" id="GO:0000164">
    <property type="term" value="C:protein phosphatase type 1 complex"/>
    <property type="evidence" value="ECO:0007669"/>
    <property type="project" value="TreeGrafter"/>
</dbReference>
<evidence type="ECO:0000256" key="11">
    <source>
        <dbReference type="ARBA" id="ARBA00023280"/>
    </source>
</evidence>
<protein>
    <recommendedName>
        <fullName evidence="5">Protein DP71L</fullName>
    </recommendedName>
    <alternativeName>
        <fullName evidence="12">MyD116 homolog</fullName>
    </alternativeName>
</protein>
<feature type="region of interest" description="Disordered" evidence="13">
    <location>
        <begin position="618"/>
        <end position="639"/>
    </location>
</feature>
<accession>A0A8J1U2Z6</accession>
<evidence type="ECO:0000256" key="10">
    <source>
        <dbReference type="ARBA" id="ARBA00023258"/>
    </source>
</evidence>
<dbReference type="Proteomes" id="UP000749559">
    <property type="component" value="Unassembled WGS sequence"/>
</dbReference>
<dbReference type="PANTHER" id="PTHR16489:SF12">
    <property type="entry name" value="GH11727P"/>
    <property type="match status" value="1"/>
</dbReference>
<keyword evidence="9" id="KW-0426">Late protein</keyword>
<evidence type="ECO:0000256" key="9">
    <source>
        <dbReference type="ARBA" id="ARBA00022921"/>
    </source>
</evidence>
<dbReference type="GO" id="GO:0005783">
    <property type="term" value="C:endoplasmic reticulum"/>
    <property type="evidence" value="ECO:0007669"/>
    <property type="project" value="TreeGrafter"/>
</dbReference>
<feature type="compositionally biased region" description="Low complexity" evidence="13">
    <location>
        <begin position="501"/>
        <end position="514"/>
    </location>
</feature>
<dbReference type="GO" id="GO:0019888">
    <property type="term" value="F:protein phosphatase regulator activity"/>
    <property type="evidence" value="ECO:0007669"/>
    <property type="project" value="TreeGrafter"/>
</dbReference>
<feature type="compositionally biased region" description="Polar residues" evidence="13">
    <location>
        <begin position="268"/>
        <end position="281"/>
    </location>
</feature>
<name>A0A8J1U2Z6_OWEFU</name>
<feature type="region of interest" description="Disordered" evidence="13">
    <location>
        <begin position="495"/>
        <end position="571"/>
    </location>
</feature>
<evidence type="ECO:0000256" key="12">
    <source>
        <dbReference type="ARBA" id="ARBA00031298"/>
    </source>
</evidence>
<reference evidence="14" key="1">
    <citation type="submission" date="2022-03" db="EMBL/GenBank/DDBJ databases">
        <authorList>
            <person name="Martin C."/>
        </authorList>
    </citation>
    <scope>NUCLEOTIDE SEQUENCE</scope>
</reference>
<dbReference type="Pfam" id="PF10488">
    <property type="entry name" value="PP1c_bdg"/>
    <property type="match status" value="1"/>
</dbReference>
<keyword evidence="7" id="KW-1090">Inhibition of host innate immune response by virus</keyword>
<keyword evidence="15" id="KW-1185">Reference proteome</keyword>
<evidence type="ECO:0000313" key="14">
    <source>
        <dbReference type="EMBL" id="CAH1786226.1"/>
    </source>
</evidence>
<feature type="compositionally biased region" description="Polar residues" evidence="13">
    <location>
        <begin position="207"/>
        <end position="218"/>
    </location>
</feature>
<dbReference type="GO" id="GO:0039502">
    <property type="term" value="P:symbiont-mediated suppression of host type I interferon-mediated signaling pathway"/>
    <property type="evidence" value="ECO:0007669"/>
    <property type="project" value="UniProtKB-KW"/>
</dbReference>
<evidence type="ECO:0000313" key="15">
    <source>
        <dbReference type="Proteomes" id="UP000749559"/>
    </source>
</evidence>
<dbReference type="GO" id="GO:0051246">
    <property type="term" value="P:regulation of protein metabolic process"/>
    <property type="evidence" value="ECO:0007669"/>
    <property type="project" value="UniProtKB-ARBA"/>
</dbReference>
<organism evidence="14 15">
    <name type="scientific">Owenia fusiformis</name>
    <name type="common">Polychaete worm</name>
    <dbReference type="NCBI Taxonomy" id="6347"/>
    <lineage>
        <taxon>Eukaryota</taxon>
        <taxon>Metazoa</taxon>
        <taxon>Spiralia</taxon>
        <taxon>Lophotrochozoa</taxon>
        <taxon>Annelida</taxon>
        <taxon>Polychaeta</taxon>
        <taxon>Sedentaria</taxon>
        <taxon>Canalipalpata</taxon>
        <taxon>Sabellida</taxon>
        <taxon>Oweniida</taxon>
        <taxon>Oweniidae</taxon>
        <taxon>Owenia</taxon>
    </lineage>
</organism>
<keyword evidence="10" id="KW-0922">Interferon antiviral system evasion</keyword>
<gene>
    <name evidence="14" type="ORF">OFUS_LOCUS12160</name>
</gene>
<evidence type="ECO:0000256" key="13">
    <source>
        <dbReference type="SAM" id="MobiDB-lite"/>
    </source>
</evidence>
<comment type="similarity">
    <text evidence="2">Belongs to the asfivirus DP71L family.</text>
</comment>
<evidence type="ECO:0000256" key="4">
    <source>
        <dbReference type="ARBA" id="ARBA00011204"/>
    </source>
</evidence>
<dbReference type="PANTHER" id="PTHR16489">
    <property type="entry name" value="GH11727P"/>
    <property type="match status" value="1"/>
</dbReference>
<proteinExistence type="inferred from homology"/>
<dbReference type="EMBL" id="CAIIXF020000006">
    <property type="protein sequence ID" value="CAH1786226.1"/>
    <property type="molecule type" value="Genomic_DNA"/>
</dbReference>
<feature type="compositionally biased region" description="Basic and acidic residues" evidence="13">
    <location>
        <begin position="543"/>
        <end position="557"/>
    </location>
</feature>
<feature type="region of interest" description="Disordered" evidence="13">
    <location>
        <begin position="199"/>
        <end position="335"/>
    </location>
</feature>
<evidence type="ECO:0000256" key="8">
    <source>
        <dbReference type="ARBA" id="ARBA00022830"/>
    </source>
</evidence>
<evidence type="ECO:0000256" key="1">
    <source>
        <dbReference type="ARBA" id="ARBA00003756"/>
    </source>
</evidence>
<sequence length="782" mass="88725">MCTNMEGHQLERPKSSSRWLKTSTPNLHVCDTGHVHPKNILRLNSTGEISSDDDLNLKQNKCYWDKMKEKATNLTNIGKLDIQNLLLGSTPISKQFCAKDQEVSKSVMDKIRQYQNECVCDSDVSPKVTSYRDALHFGNKRSFLQGLMMNRSKILHNLDCLQGRQNTINKYPTYSEALSGKHKQEGQEPIKSTLKLNEEEAKAPSGLENSAVSKNDLQSVPRYIPPYKRKNVGGSGKENDNSVPNEKYISPKPRPPRNYTPRQHRPPISQTETPSKSNTPRQYAKEKHYSKRADFCERNYEENWRQPRPVRPPSQNRDGNNVEHQNSKTPNSNMADVRFNYQIRIGTSPKCDKSVLAHCHSPRTVSSDNVEDTERSQGTPMADALAFSPCKTDFTDIYVSLHKSDLVEPTCSSKSDTVKPQHENIHECNTKKDNMEHEKSPFTDSDSHGAAKFAQDDDIPAVSKSLSCSLNIAGHISTEGSDDKKHFKISATVTPVKSSVTETSPTTQSLTSQSAFSKKKKSRPSLKKRQRRKRQQGLVTEPLKSEDEHIEPVDLKSNETPFSSPQPIPLSPKHYKTIQALIVESPCKESIQDENEDDEMYQSSKTMNSVAFIIGAMSDSSQSETDSENEDSDWSDYDPISNDDLLQEFSIQEDPFGFLNVQVTCAKSCIPEYASEPVLSPRQKLDLVNLQWDAQHSNLPDVTQSSKKLRKKVSFADGKKIATTYPMIAWDYAYRAARKAPWEMYARDRCRFKDRVRNIERSIGHCVNREHRDKMYARLHAD</sequence>
<dbReference type="InterPro" id="IPR051254">
    <property type="entry name" value="PPP1R15"/>
</dbReference>
<evidence type="ECO:0000256" key="6">
    <source>
        <dbReference type="ARBA" id="ARBA00022581"/>
    </source>
</evidence>
<dbReference type="GO" id="GO:0034976">
    <property type="term" value="P:response to endoplasmic reticulum stress"/>
    <property type="evidence" value="ECO:0007669"/>
    <property type="project" value="TreeGrafter"/>
</dbReference>
<dbReference type="InterPro" id="IPR019523">
    <property type="entry name" value="Prot_Pase1_reg-su15A/B_C"/>
</dbReference>
<evidence type="ECO:0000256" key="2">
    <source>
        <dbReference type="ARBA" id="ARBA00007512"/>
    </source>
</evidence>
<evidence type="ECO:0000256" key="5">
    <source>
        <dbReference type="ARBA" id="ARBA00019072"/>
    </source>
</evidence>
<feature type="compositionally biased region" description="Basic and acidic residues" evidence="13">
    <location>
        <begin position="283"/>
        <end position="305"/>
    </location>
</feature>
<keyword evidence="8" id="KW-1114">Inhibition of host interferon signaling pathway by virus</keyword>
<feature type="compositionally biased region" description="Basic residues" evidence="13">
    <location>
        <begin position="517"/>
        <end position="535"/>
    </location>
</feature>
<feature type="compositionally biased region" description="Polar residues" evidence="13">
    <location>
        <begin position="313"/>
        <end position="334"/>
    </location>
</feature>
<dbReference type="AlphaFoldDB" id="A0A8J1U2Z6"/>
<dbReference type="OrthoDB" id="5976067at2759"/>
<comment type="subunit">
    <text evidence="4">Interacts (via C-terminus) with host PPP1CB.</text>
</comment>